<organism evidence="1 2">
    <name type="scientific">Paenibacillus tyrfis</name>
    <dbReference type="NCBI Taxonomy" id="1501230"/>
    <lineage>
        <taxon>Bacteria</taxon>
        <taxon>Bacillati</taxon>
        <taxon>Bacillota</taxon>
        <taxon>Bacilli</taxon>
        <taxon>Bacillales</taxon>
        <taxon>Paenibacillaceae</taxon>
        <taxon>Paenibacillus</taxon>
    </lineage>
</organism>
<evidence type="ECO:0000313" key="1">
    <source>
        <dbReference type="EMBL" id="KEQ25186.1"/>
    </source>
</evidence>
<dbReference type="InterPro" id="IPR031834">
    <property type="entry name" value="RnlB/LsoB_antitoxin"/>
</dbReference>
<dbReference type="Proteomes" id="UP000028123">
    <property type="component" value="Unassembled WGS sequence"/>
</dbReference>
<sequence>MKTYDLVQIENKEYPYFVISTSYETPLTQLSQLTQELSAYQNAFKIVFDFLLCSGNSSDRFYEAFFDGKELIKTSFKNLNLDKKNELRKFSCDYFRNHKDYLENSVLNTYQKKMLEKGIVI</sequence>
<name>A0A081P3B3_9BACL</name>
<proteinExistence type="predicted"/>
<reference evidence="1 2" key="1">
    <citation type="submission" date="2014-06" db="EMBL/GenBank/DDBJ databases">
        <title>Draft genome sequence of Paenibacillus sp. MSt1.</title>
        <authorList>
            <person name="Aw Y.K."/>
            <person name="Ong K.S."/>
            <person name="Gan H.M."/>
            <person name="Lee S.M."/>
        </authorList>
    </citation>
    <scope>NUCLEOTIDE SEQUENCE [LARGE SCALE GENOMIC DNA]</scope>
    <source>
        <strain evidence="1 2">MSt1</strain>
    </source>
</reference>
<evidence type="ECO:0000313" key="2">
    <source>
        <dbReference type="Proteomes" id="UP000028123"/>
    </source>
</evidence>
<evidence type="ECO:0008006" key="3">
    <source>
        <dbReference type="Google" id="ProtNLM"/>
    </source>
</evidence>
<accession>A0A081P3B3</accession>
<keyword evidence="2" id="KW-1185">Reference proteome</keyword>
<dbReference type="AlphaFoldDB" id="A0A081P3B3"/>
<dbReference type="OrthoDB" id="2942703at2"/>
<dbReference type="eggNOG" id="ENOG5033H8X">
    <property type="taxonomic scope" value="Bacteria"/>
</dbReference>
<gene>
    <name evidence="1" type="ORF">ET33_03760</name>
</gene>
<dbReference type="Pfam" id="PF15933">
    <property type="entry name" value="RnlB_antitoxin"/>
    <property type="match status" value="1"/>
</dbReference>
<dbReference type="EMBL" id="JNVM01000011">
    <property type="protein sequence ID" value="KEQ25186.1"/>
    <property type="molecule type" value="Genomic_DNA"/>
</dbReference>
<comment type="caution">
    <text evidence="1">The sequence shown here is derived from an EMBL/GenBank/DDBJ whole genome shotgun (WGS) entry which is preliminary data.</text>
</comment>
<protein>
    <recommendedName>
        <fullName evidence="3">Antitoxin to toxin RNase LS or RnlA</fullName>
    </recommendedName>
</protein>
<dbReference type="RefSeq" id="WP_036682705.1">
    <property type="nucleotide sequence ID" value="NZ_JNVM01000011.1"/>
</dbReference>